<keyword evidence="3 5" id="KW-0378">Hydrolase</keyword>
<accession>A0A8H3UMV8</accession>
<dbReference type="Pfam" id="PF04616">
    <property type="entry name" value="Glyco_hydro_43"/>
    <property type="match status" value="1"/>
</dbReference>
<evidence type="ECO:0000256" key="5">
    <source>
        <dbReference type="RuleBase" id="RU361187"/>
    </source>
</evidence>
<evidence type="ECO:0000313" key="7">
    <source>
        <dbReference type="EMBL" id="KAE9972433.1"/>
    </source>
</evidence>
<evidence type="ECO:0000256" key="4">
    <source>
        <dbReference type="ARBA" id="ARBA00023295"/>
    </source>
</evidence>
<dbReference type="EMBL" id="WNWS01000269">
    <property type="protein sequence ID" value="KAE9972433.1"/>
    <property type="molecule type" value="Genomic_DNA"/>
</dbReference>
<keyword evidence="2" id="KW-0732">Signal</keyword>
<sequence length="442" mass="49120">MTYTTNENITLLKSKVLTDWNNAETKLIFNPPAGFNYSTDLWAPELHQINQKWYIIFTADPNRDSPIPEVDMLCDFNCPAVHHRMFVLEGAGEDPWATTFTYKSQLNTFDQFAIDGTYFQHKTGLYHVYSCWFSEYMSWPANLCITKMENPYTVSSTLSERKIISSPTNAWEKTPYNRTINDRLSSNEGPQQLNNPSTGQQFIIYSAARSDNRNYCLGQLELVGNDPMDLASWKKTNDGCVFYQNPQEEAFGVGHASFVKSPDGSEDWIVYHGMRDPTNGWSARTIRAQKFGWNNNGSPKFPRPGISFVALLIYASIIYHRARKASRSGTYAPASTTGAHDSEYHGAAGGLSGAAPYTTRAAPSSVHSNQNPFASPYDPSLHNLSAQPSMEMGRTTSPAQLDRAAQAPEVVGADNGYYNAPAPQSGAAELPTYDSPKTTRNS</sequence>
<gene>
    <name evidence="7" type="ORF">EG328_004964</name>
</gene>
<dbReference type="InterPro" id="IPR006710">
    <property type="entry name" value="Glyco_hydro_43"/>
</dbReference>
<comment type="caution">
    <text evidence="7">The sequence shown here is derived from an EMBL/GenBank/DDBJ whole genome shotgun (WGS) entry which is preliminary data.</text>
</comment>
<dbReference type="Proteomes" id="UP000447873">
    <property type="component" value="Unassembled WGS sequence"/>
</dbReference>
<dbReference type="PANTHER" id="PTHR43817:SF1">
    <property type="entry name" value="HYDROLASE, FAMILY 43, PUTATIVE (AFU_ORTHOLOGUE AFUA_3G01660)-RELATED"/>
    <property type="match status" value="1"/>
</dbReference>
<comment type="similarity">
    <text evidence="1 5">Belongs to the glycosyl hydrolase 43 family.</text>
</comment>
<evidence type="ECO:0000256" key="2">
    <source>
        <dbReference type="ARBA" id="ARBA00022729"/>
    </source>
</evidence>
<feature type="compositionally biased region" description="Polar residues" evidence="6">
    <location>
        <begin position="382"/>
        <end position="399"/>
    </location>
</feature>
<dbReference type="SUPFAM" id="SSF75005">
    <property type="entry name" value="Arabinanase/levansucrase/invertase"/>
    <property type="match status" value="1"/>
</dbReference>
<keyword evidence="4 5" id="KW-0326">Glycosidase</keyword>
<feature type="compositionally biased region" description="Polar residues" evidence="6">
    <location>
        <begin position="361"/>
        <end position="373"/>
    </location>
</feature>
<dbReference type="InterPro" id="IPR023296">
    <property type="entry name" value="Glyco_hydro_beta-prop_sf"/>
</dbReference>
<proteinExistence type="inferred from homology"/>
<dbReference type="CDD" id="cd18820">
    <property type="entry name" value="GH43_LbAraf43-like"/>
    <property type="match status" value="1"/>
</dbReference>
<protein>
    <submittedName>
        <fullName evidence="7">Uncharacterized protein</fullName>
    </submittedName>
</protein>
<reference evidence="7 8" key="1">
    <citation type="submission" date="2018-12" db="EMBL/GenBank/DDBJ databases">
        <title>Venturia inaequalis Genome Resource.</title>
        <authorList>
            <person name="Lichtner F.J."/>
        </authorList>
    </citation>
    <scope>NUCLEOTIDE SEQUENCE [LARGE SCALE GENOMIC DNA]</scope>
    <source>
        <strain evidence="7 8">120213</strain>
    </source>
</reference>
<evidence type="ECO:0000256" key="1">
    <source>
        <dbReference type="ARBA" id="ARBA00009865"/>
    </source>
</evidence>
<feature type="region of interest" description="Disordered" evidence="6">
    <location>
        <begin position="359"/>
        <end position="442"/>
    </location>
</feature>
<dbReference type="GO" id="GO:0005975">
    <property type="term" value="P:carbohydrate metabolic process"/>
    <property type="evidence" value="ECO:0007669"/>
    <property type="project" value="InterPro"/>
</dbReference>
<dbReference type="GO" id="GO:0004553">
    <property type="term" value="F:hydrolase activity, hydrolyzing O-glycosyl compounds"/>
    <property type="evidence" value="ECO:0007669"/>
    <property type="project" value="InterPro"/>
</dbReference>
<dbReference type="AlphaFoldDB" id="A0A8H3UMV8"/>
<dbReference type="PANTHER" id="PTHR43817">
    <property type="entry name" value="GLYCOSYL HYDROLASE"/>
    <property type="match status" value="1"/>
</dbReference>
<name>A0A8H3UMV8_VENIN</name>
<evidence type="ECO:0000313" key="8">
    <source>
        <dbReference type="Proteomes" id="UP000447873"/>
    </source>
</evidence>
<evidence type="ECO:0000256" key="6">
    <source>
        <dbReference type="SAM" id="MobiDB-lite"/>
    </source>
</evidence>
<organism evidence="7 8">
    <name type="scientific">Venturia inaequalis</name>
    <name type="common">Apple scab fungus</name>
    <dbReference type="NCBI Taxonomy" id="5025"/>
    <lineage>
        <taxon>Eukaryota</taxon>
        <taxon>Fungi</taxon>
        <taxon>Dikarya</taxon>
        <taxon>Ascomycota</taxon>
        <taxon>Pezizomycotina</taxon>
        <taxon>Dothideomycetes</taxon>
        <taxon>Pleosporomycetidae</taxon>
        <taxon>Venturiales</taxon>
        <taxon>Venturiaceae</taxon>
        <taxon>Venturia</taxon>
    </lineage>
</organism>
<dbReference type="Gene3D" id="2.115.10.20">
    <property type="entry name" value="Glycosyl hydrolase domain, family 43"/>
    <property type="match status" value="1"/>
</dbReference>
<evidence type="ECO:0000256" key="3">
    <source>
        <dbReference type="ARBA" id="ARBA00022801"/>
    </source>
</evidence>